<evidence type="ECO:0000256" key="1">
    <source>
        <dbReference type="ARBA" id="ARBA00004123"/>
    </source>
</evidence>
<evidence type="ECO:0000313" key="6">
    <source>
        <dbReference type="Proteomes" id="UP001431209"/>
    </source>
</evidence>
<name>A0AAW2ZAC1_9EUKA</name>
<dbReference type="PANTHER" id="PTHR10917">
    <property type="entry name" value="DNA-DIRECTED RNA POLYMERASES I, II, AND III SUBUNIT RPABC3"/>
    <property type="match status" value="1"/>
</dbReference>
<evidence type="ECO:0000256" key="2">
    <source>
        <dbReference type="ARBA" id="ARBA00008912"/>
    </source>
</evidence>
<organism evidence="5 6">
    <name type="scientific">Acrasis kona</name>
    <dbReference type="NCBI Taxonomy" id="1008807"/>
    <lineage>
        <taxon>Eukaryota</taxon>
        <taxon>Discoba</taxon>
        <taxon>Heterolobosea</taxon>
        <taxon>Tetramitia</taxon>
        <taxon>Eutetramitia</taxon>
        <taxon>Acrasidae</taxon>
        <taxon>Acrasis</taxon>
    </lineage>
</organism>
<reference evidence="5 6" key="1">
    <citation type="submission" date="2024-03" db="EMBL/GenBank/DDBJ databases">
        <title>The Acrasis kona genome and developmental transcriptomes reveal deep origins of eukaryotic multicellular pathways.</title>
        <authorList>
            <person name="Sheikh S."/>
            <person name="Fu C.-J."/>
            <person name="Brown M.W."/>
            <person name="Baldauf S.L."/>
        </authorList>
    </citation>
    <scope>NUCLEOTIDE SEQUENCE [LARGE SCALE GENOMIC DNA]</scope>
    <source>
        <strain evidence="5 6">ATCC MYA-3509</strain>
    </source>
</reference>
<sequence>MSREGGVIFEDIFEVKNVDPDGRKFDKVSRMICDSEGYEMELVLDFNNDVLNVEISDKLTIALATTLDKGGMLMEGYYDPFLGTDDKPSLLDDYDYVMHGRVYKFKPQKNDKRAVYVSFGGLLMRLIGDPRNMQHIDPDTNLYLLISKVQ</sequence>
<dbReference type="GO" id="GO:0006351">
    <property type="term" value="P:DNA-templated transcription"/>
    <property type="evidence" value="ECO:0007669"/>
    <property type="project" value="UniProtKB-UniRule"/>
</dbReference>
<evidence type="ECO:0000256" key="3">
    <source>
        <dbReference type="ARBA" id="ARBA00023242"/>
    </source>
</evidence>
<dbReference type="GO" id="GO:0005666">
    <property type="term" value="C:RNA polymerase III complex"/>
    <property type="evidence" value="ECO:0007669"/>
    <property type="project" value="TreeGrafter"/>
</dbReference>
<dbReference type="GO" id="GO:0005736">
    <property type="term" value="C:RNA polymerase I complex"/>
    <property type="evidence" value="ECO:0007669"/>
    <property type="project" value="TreeGrafter"/>
</dbReference>
<dbReference type="EMBL" id="JAOPGA020001209">
    <property type="protein sequence ID" value="KAL0486238.1"/>
    <property type="molecule type" value="Genomic_DNA"/>
</dbReference>
<proteinExistence type="inferred from homology"/>
<comment type="subcellular location">
    <subcellularLocation>
        <location evidence="1">Nucleus</location>
    </subcellularLocation>
</comment>
<comment type="function">
    <text evidence="4">DNA-dependent RNA polymerase catalyzes the transcription of DNA into RNA using the four ribonucleoside triphosphates as substrates. Common component of RNA polymerases I, II and III which synthesize ribosomal RNA precursors, mRNA precursors and many functional non-coding RNAs, and small RNAs, such as 5S rRNA and tRNAs, respectively.</text>
</comment>
<protein>
    <recommendedName>
        <fullName evidence="4">DNA-directed RNA polymerases I, II, and III subunit RPABC3</fullName>
    </recommendedName>
</protein>
<dbReference type="PIRSF" id="PIRSF000779">
    <property type="entry name" value="RNA_pol_Rpb8"/>
    <property type="match status" value="1"/>
</dbReference>
<dbReference type="Pfam" id="PF03870">
    <property type="entry name" value="RNA_pol_Rpb8"/>
    <property type="match status" value="1"/>
</dbReference>
<gene>
    <name evidence="5" type="ORF">AKO1_001916</name>
</gene>
<dbReference type="SUPFAM" id="SSF50249">
    <property type="entry name" value="Nucleic acid-binding proteins"/>
    <property type="match status" value="1"/>
</dbReference>
<dbReference type="AlphaFoldDB" id="A0AAW2ZAC1"/>
<keyword evidence="6" id="KW-1185">Reference proteome</keyword>
<comment type="similarity">
    <text evidence="2 4">Belongs to the eukaryotic RPB8 RNA polymerase subunit family.</text>
</comment>
<comment type="caution">
    <text evidence="5">The sequence shown here is derived from an EMBL/GenBank/DDBJ whole genome shotgun (WGS) entry which is preliminary data.</text>
</comment>
<keyword evidence="3 4" id="KW-0539">Nucleus</keyword>
<evidence type="ECO:0000256" key="4">
    <source>
        <dbReference type="PIRNR" id="PIRNR000779"/>
    </source>
</evidence>
<dbReference type="GO" id="GO:0003899">
    <property type="term" value="F:DNA-directed RNA polymerase activity"/>
    <property type="evidence" value="ECO:0007669"/>
    <property type="project" value="UniProtKB-UniRule"/>
</dbReference>
<dbReference type="Gene3D" id="2.40.50.140">
    <property type="entry name" value="Nucleic acid-binding proteins"/>
    <property type="match status" value="1"/>
</dbReference>
<evidence type="ECO:0000313" key="5">
    <source>
        <dbReference type="EMBL" id="KAL0486238.1"/>
    </source>
</evidence>
<accession>A0AAW2ZAC1</accession>
<dbReference type="PANTHER" id="PTHR10917:SF0">
    <property type="entry name" value="DNA-DIRECTED RNA POLYMERASES I, II, AND III SUBUNIT RPABC3"/>
    <property type="match status" value="1"/>
</dbReference>
<dbReference type="Proteomes" id="UP001431209">
    <property type="component" value="Unassembled WGS sequence"/>
</dbReference>
<dbReference type="InterPro" id="IPR005570">
    <property type="entry name" value="RPABC3"/>
</dbReference>
<dbReference type="GO" id="GO:0005665">
    <property type="term" value="C:RNA polymerase II, core complex"/>
    <property type="evidence" value="ECO:0007669"/>
    <property type="project" value="UniProtKB-UniRule"/>
</dbReference>
<dbReference type="SMART" id="SM00658">
    <property type="entry name" value="RPOL8c"/>
    <property type="match status" value="1"/>
</dbReference>
<dbReference type="InterPro" id="IPR012340">
    <property type="entry name" value="NA-bd_OB-fold"/>
</dbReference>